<reference evidence="2" key="2">
    <citation type="submission" date="2020-11" db="EMBL/GenBank/DDBJ databases">
        <authorList>
            <person name="McCartney M.A."/>
            <person name="Auch B."/>
            <person name="Kono T."/>
            <person name="Mallez S."/>
            <person name="Becker A."/>
            <person name="Gohl D.M."/>
            <person name="Silverstein K.A.T."/>
            <person name="Koren S."/>
            <person name="Bechman K.B."/>
            <person name="Herman A."/>
            <person name="Abrahante J.E."/>
            <person name="Garbe J."/>
        </authorList>
    </citation>
    <scope>NUCLEOTIDE SEQUENCE</scope>
    <source>
        <strain evidence="2">Duluth1</strain>
        <tissue evidence="2">Whole animal</tissue>
    </source>
</reference>
<comment type="caution">
    <text evidence="2">The sequence shown here is derived from an EMBL/GenBank/DDBJ whole genome shotgun (WGS) entry which is preliminary data.</text>
</comment>
<keyword evidence="3" id="KW-1185">Reference proteome</keyword>
<name>A0A9D3YKC1_DREPO</name>
<keyword evidence="1" id="KW-0472">Membrane</keyword>
<feature type="transmembrane region" description="Helical" evidence="1">
    <location>
        <begin position="38"/>
        <end position="59"/>
    </location>
</feature>
<dbReference type="AlphaFoldDB" id="A0A9D3YKC1"/>
<organism evidence="2 3">
    <name type="scientific">Dreissena polymorpha</name>
    <name type="common">Zebra mussel</name>
    <name type="synonym">Mytilus polymorpha</name>
    <dbReference type="NCBI Taxonomy" id="45954"/>
    <lineage>
        <taxon>Eukaryota</taxon>
        <taxon>Metazoa</taxon>
        <taxon>Spiralia</taxon>
        <taxon>Lophotrochozoa</taxon>
        <taxon>Mollusca</taxon>
        <taxon>Bivalvia</taxon>
        <taxon>Autobranchia</taxon>
        <taxon>Heteroconchia</taxon>
        <taxon>Euheterodonta</taxon>
        <taxon>Imparidentia</taxon>
        <taxon>Neoheterodontei</taxon>
        <taxon>Myida</taxon>
        <taxon>Dreissenoidea</taxon>
        <taxon>Dreissenidae</taxon>
        <taxon>Dreissena</taxon>
    </lineage>
</organism>
<proteinExistence type="predicted"/>
<dbReference type="EMBL" id="JAIWYP010000015">
    <property type="protein sequence ID" value="KAH3700448.1"/>
    <property type="molecule type" value="Genomic_DNA"/>
</dbReference>
<keyword evidence="1" id="KW-1133">Transmembrane helix</keyword>
<keyword evidence="1" id="KW-0812">Transmembrane</keyword>
<reference evidence="2" key="1">
    <citation type="journal article" date="2019" name="bioRxiv">
        <title>The Genome of the Zebra Mussel, Dreissena polymorpha: A Resource for Invasive Species Research.</title>
        <authorList>
            <person name="McCartney M.A."/>
            <person name="Auch B."/>
            <person name="Kono T."/>
            <person name="Mallez S."/>
            <person name="Zhang Y."/>
            <person name="Obille A."/>
            <person name="Becker A."/>
            <person name="Abrahante J.E."/>
            <person name="Garbe J."/>
            <person name="Badalamenti J.P."/>
            <person name="Herman A."/>
            <person name="Mangelson H."/>
            <person name="Liachko I."/>
            <person name="Sullivan S."/>
            <person name="Sone E.D."/>
            <person name="Koren S."/>
            <person name="Silverstein K.A.T."/>
            <person name="Beckman K.B."/>
            <person name="Gohl D.M."/>
        </authorList>
    </citation>
    <scope>NUCLEOTIDE SEQUENCE</scope>
    <source>
        <strain evidence="2">Duluth1</strain>
        <tissue evidence="2">Whole animal</tissue>
    </source>
</reference>
<evidence type="ECO:0000313" key="3">
    <source>
        <dbReference type="Proteomes" id="UP000828390"/>
    </source>
</evidence>
<evidence type="ECO:0000313" key="2">
    <source>
        <dbReference type="EMBL" id="KAH3700448.1"/>
    </source>
</evidence>
<dbReference type="Proteomes" id="UP000828390">
    <property type="component" value="Unassembled WGS sequence"/>
</dbReference>
<accession>A0A9D3YKC1</accession>
<gene>
    <name evidence="2" type="ORF">DPMN_075424</name>
</gene>
<sequence length="140" mass="15790">MIAFLSAAGRLGLGDPVVVVAPFKEQVTSWWGVNSRHMACAMAFTSLVSCWISALMILWNQKKKRSFDKIFTIGNFPKLVIYFHHISNSKNICHIGQNCDAFKMQFYLSTNPAFLFKDRARFAHFSSPQVGQLVQGKSLV</sequence>
<evidence type="ECO:0000256" key="1">
    <source>
        <dbReference type="SAM" id="Phobius"/>
    </source>
</evidence>
<protein>
    <submittedName>
        <fullName evidence="2">Uncharacterized protein</fullName>
    </submittedName>
</protein>